<dbReference type="RefSeq" id="WP_015778629.1">
    <property type="nucleotide sequence ID" value="NC_013171.1"/>
</dbReference>
<dbReference type="Proteomes" id="UP000002294">
    <property type="component" value="Chromosome"/>
</dbReference>
<keyword evidence="2" id="KW-1185">Reference proteome</keyword>
<dbReference type="HOGENOM" id="CLU_2462376_0_0_9"/>
<sequence length="88" mass="10498">MALDTGYMFRSYIAKKSDFVVALYKYYDDANFVEFKVKDLEEYLLKLIDFLRKNPEFDSIQFELDRLYINAYKLMVNEGIKSLKTLAL</sequence>
<dbReference type="AlphaFoldDB" id="C7REX0"/>
<evidence type="ECO:0000313" key="1">
    <source>
        <dbReference type="EMBL" id="ACV29733.1"/>
    </source>
</evidence>
<evidence type="ECO:0000313" key="2">
    <source>
        <dbReference type="Proteomes" id="UP000002294"/>
    </source>
</evidence>
<reference evidence="1 2" key="1">
    <citation type="journal article" date="2009" name="Stand. Genomic Sci.">
        <title>Complete genome sequence of Anaerococcus prevotii type strain (PC1).</title>
        <authorList>
            <person name="Labutti K."/>
            <person name="Pukall R."/>
            <person name="Steenblock K."/>
            <person name="Glavina Del Rio T."/>
            <person name="Tice H."/>
            <person name="Copeland A."/>
            <person name="Cheng J.F."/>
            <person name="Lucas S."/>
            <person name="Chen F."/>
            <person name="Nolan M."/>
            <person name="Bruce D."/>
            <person name="Goodwin L."/>
            <person name="Pitluck S."/>
            <person name="Ivanova N."/>
            <person name="Mavromatis K."/>
            <person name="Ovchinnikova G."/>
            <person name="Pati A."/>
            <person name="Chen A."/>
            <person name="Palaniappan K."/>
            <person name="Land M."/>
            <person name="Hauser L."/>
            <person name="Chang Y.J."/>
            <person name="Jeffries C.D."/>
            <person name="Chain P."/>
            <person name="Saunders E."/>
            <person name="Brettin T."/>
            <person name="Detter J.C."/>
            <person name="Han C."/>
            <person name="Goker M."/>
            <person name="Bristow J."/>
            <person name="Eisen J.A."/>
            <person name="Markowitz V."/>
            <person name="Hugenholtz P."/>
            <person name="Kyrpides N.C."/>
            <person name="Klenk H.P."/>
            <person name="Lapidus A."/>
        </authorList>
    </citation>
    <scope>NUCLEOTIDE SEQUENCE [LARGE SCALE GENOMIC DNA]</scope>
    <source>
        <strain evidence="2">ATCC 9321 / DSM 20548 / JCM 6508 / NCTC 11806 / PC1</strain>
    </source>
</reference>
<protein>
    <submittedName>
        <fullName evidence="1">Uncharacterized protein</fullName>
    </submittedName>
</protein>
<accession>C7REX0</accession>
<dbReference type="eggNOG" id="COG1609">
    <property type="taxonomic scope" value="Bacteria"/>
</dbReference>
<proteinExistence type="predicted"/>
<organism evidence="1 2">
    <name type="scientific">Anaerococcus prevotii (strain ATCC 9321 / DSM 20548 / JCM 6508 / NCTC 11806 / PC1)</name>
    <name type="common">Peptostreptococcus prevotii</name>
    <name type="synonym">Peptococcus prevotii</name>
    <dbReference type="NCBI Taxonomy" id="525919"/>
    <lineage>
        <taxon>Bacteria</taxon>
        <taxon>Bacillati</taxon>
        <taxon>Bacillota</taxon>
        <taxon>Tissierellia</taxon>
        <taxon>Tissierellales</taxon>
        <taxon>Peptoniphilaceae</taxon>
        <taxon>Anaerococcus</taxon>
    </lineage>
</organism>
<name>C7REX0_ANAPD</name>
<dbReference type="KEGG" id="apr:Apre_1714"/>
<gene>
    <name evidence="1" type="ordered locus">Apre_1714</name>
</gene>
<dbReference type="STRING" id="525919.Apre_1714"/>
<dbReference type="EMBL" id="CP001708">
    <property type="protein sequence ID" value="ACV29733.1"/>
    <property type="molecule type" value="Genomic_DNA"/>
</dbReference>